<proteinExistence type="predicted"/>
<dbReference type="AlphaFoldDB" id="A0AAU7C740"/>
<feature type="region of interest" description="Disordered" evidence="1">
    <location>
        <begin position="29"/>
        <end position="55"/>
    </location>
</feature>
<name>A0AAU7C740_9BACT</name>
<dbReference type="PROSITE" id="PS51257">
    <property type="entry name" value="PROKAR_LIPOPROTEIN"/>
    <property type="match status" value="1"/>
</dbReference>
<accession>A0AAU7C740</accession>
<reference evidence="2" key="1">
    <citation type="submission" date="2024-05" db="EMBL/GenBank/DDBJ databases">
        <title>Planctomycetes of the genus Singulisphaera possess chitinolytic capabilities.</title>
        <authorList>
            <person name="Ivanova A."/>
        </authorList>
    </citation>
    <scope>NUCLEOTIDE SEQUENCE</scope>
    <source>
        <strain evidence="2">Ch08T</strain>
    </source>
</reference>
<protein>
    <recommendedName>
        <fullName evidence="3">Lipoprotein</fullName>
    </recommendedName>
</protein>
<organism evidence="2">
    <name type="scientific">Singulisphaera sp. Ch08</name>
    <dbReference type="NCBI Taxonomy" id="3120278"/>
    <lineage>
        <taxon>Bacteria</taxon>
        <taxon>Pseudomonadati</taxon>
        <taxon>Planctomycetota</taxon>
        <taxon>Planctomycetia</taxon>
        <taxon>Isosphaerales</taxon>
        <taxon>Isosphaeraceae</taxon>
        <taxon>Singulisphaera</taxon>
    </lineage>
</organism>
<dbReference type="EMBL" id="CP155447">
    <property type="protein sequence ID" value="XBH01207.1"/>
    <property type="molecule type" value="Genomic_DNA"/>
</dbReference>
<sequence>MMRFGLRCVVLIGACLFIGCGSGSGIESGIPKDAAPAEATPDMGPDPAGKRTKMP</sequence>
<evidence type="ECO:0008006" key="3">
    <source>
        <dbReference type="Google" id="ProtNLM"/>
    </source>
</evidence>
<gene>
    <name evidence="2" type="ORF">V5E97_22950</name>
</gene>
<evidence type="ECO:0000256" key="1">
    <source>
        <dbReference type="SAM" id="MobiDB-lite"/>
    </source>
</evidence>
<dbReference type="RefSeq" id="WP_406693900.1">
    <property type="nucleotide sequence ID" value="NZ_CP155447.1"/>
</dbReference>
<evidence type="ECO:0000313" key="2">
    <source>
        <dbReference type="EMBL" id="XBH01207.1"/>
    </source>
</evidence>